<dbReference type="InterPro" id="IPR025557">
    <property type="entry name" value="DUF4282"/>
</dbReference>
<feature type="transmembrane region" description="Helical" evidence="1">
    <location>
        <begin position="59"/>
        <end position="80"/>
    </location>
</feature>
<dbReference type="AlphaFoldDB" id="A0A6I4W3K1"/>
<keyword evidence="1" id="KW-1133">Transmembrane helix</keyword>
<accession>A0A6I4W3K1</accession>
<dbReference type="RefSeq" id="WP_161103395.1">
    <property type="nucleotide sequence ID" value="NZ_JBHLYI010000010.1"/>
</dbReference>
<evidence type="ECO:0000256" key="1">
    <source>
        <dbReference type="SAM" id="Phobius"/>
    </source>
</evidence>
<dbReference type="EMBL" id="WUTW01000002">
    <property type="protein sequence ID" value="MXQ65279.1"/>
    <property type="molecule type" value="Genomic_DNA"/>
</dbReference>
<proteinExistence type="predicted"/>
<organism evidence="2 3">
    <name type="scientific">Actinomadura rayongensis</name>
    <dbReference type="NCBI Taxonomy" id="1429076"/>
    <lineage>
        <taxon>Bacteria</taxon>
        <taxon>Bacillati</taxon>
        <taxon>Actinomycetota</taxon>
        <taxon>Actinomycetes</taxon>
        <taxon>Streptosporangiales</taxon>
        <taxon>Thermomonosporaceae</taxon>
        <taxon>Actinomadura</taxon>
    </lineage>
</organism>
<keyword evidence="1" id="KW-0812">Transmembrane</keyword>
<feature type="transmembrane region" description="Helical" evidence="1">
    <location>
        <begin position="35"/>
        <end position="53"/>
    </location>
</feature>
<name>A0A6I4W3K1_9ACTN</name>
<keyword evidence="3" id="KW-1185">Reference proteome</keyword>
<evidence type="ECO:0000313" key="2">
    <source>
        <dbReference type="EMBL" id="MXQ65279.1"/>
    </source>
</evidence>
<evidence type="ECO:0000313" key="3">
    <source>
        <dbReference type="Proteomes" id="UP000431901"/>
    </source>
</evidence>
<dbReference type="Pfam" id="PF14110">
    <property type="entry name" value="DUF4282"/>
    <property type="match status" value="1"/>
</dbReference>
<gene>
    <name evidence="2" type="ORF">GQ466_14670</name>
</gene>
<sequence>MKGNSLSAALTETQFQRFVTPTIVSVLYRVTRITAALWVSILLAVIIAFRSWLGPVATAAFVTLLPLGWIVFVMAVRVALEAVAIGFAIHAEIQRINPEKE</sequence>
<dbReference type="Proteomes" id="UP000431901">
    <property type="component" value="Unassembled WGS sequence"/>
</dbReference>
<reference evidence="2 3" key="1">
    <citation type="submission" date="2019-12" db="EMBL/GenBank/DDBJ databases">
        <title>Nocardia macrotermitis sp. nov. and Nocardia aurantia sp. nov., isolated from the gut of the fungus growing-termite Macrotermes natalensis.</title>
        <authorList>
            <person name="Christine B."/>
            <person name="Rene B."/>
        </authorList>
    </citation>
    <scope>NUCLEOTIDE SEQUENCE [LARGE SCALE GENOMIC DNA]</scope>
    <source>
        <strain evidence="2 3">DSM 102126</strain>
    </source>
</reference>
<comment type="caution">
    <text evidence="2">The sequence shown here is derived from an EMBL/GenBank/DDBJ whole genome shotgun (WGS) entry which is preliminary data.</text>
</comment>
<protein>
    <submittedName>
        <fullName evidence="2">DUF4282 domain-containing protein</fullName>
    </submittedName>
</protein>
<keyword evidence="1" id="KW-0472">Membrane</keyword>